<organism evidence="17 18">
    <name type="scientific">Desulfocicer vacuolatum DSM 3385</name>
    <dbReference type="NCBI Taxonomy" id="1121400"/>
    <lineage>
        <taxon>Bacteria</taxon>
        <taxon>Pseudomonadati</taxon>
        <taxon>Thermodesulfobacteriota</taxon>
        <taxon>Desulfobacteria</taxon>
        <taxon>Desulfobacterales</taxon>
        <taxon>Desulfobacteraceae</taxon>
        <taxon>Desulfocicer</taxon>
    </lineage>
</organism>
<dbReference type="GO" id="GO:0015628">
    <property type="term" value="P:protein secretion by the type II secretion system"/>
    <property type="evidence" value="ECO:0007669"/>
    <property type="project" value="InterPro"/>
</dbReference>
<feature type="transmembrane region" description="Helical" evidence="15">
    <location>
        <begin position="383"/>
        <end position="404"/>
    </location>
</feature>
<dbReference type="InterPro" id="IPR003004">
    <property type="entry name" value="GspF/PilC"/>
</dbReference>
<dbReference type="EMBL" id="FWXY01000005">
    <property type="protein sequence ID" value="SMC58904.1"/>
    <property type="molecule type" value="Genomic_DNA"/>
</dbReference>
<evidence type="ECO:0000256" key="7">
    <source>
        <dbReference type="ARBA" id="ARBA00022692"/>
    </source>
</evidence>
<evidence type="ECO:0000256" key="11">
    <source>
        <dbReference type="ARBA" id="ARBA00022989"/>
    </source>
</evidence>
<dbReference type="AlphaFoldDB" id="A0A1W2AE57"/>
<feature type="domain" description="Type II secretion system protein GspF" evidence="16">
    <location>
        <begin position="78"/>
        <end position="200"/>
    </location>
</feature>
<keyword evidence="9" id="KW-0106">Calcium</keyword>
<evidence type="ECO:0000256" key="4">
    <source>
        <dbReference type="ARBA" id="ARBA00022448"/>
    </source>
</evidence>
<keyword evidence="5" id="KW-1003">Cell membrane</keyword>
<evidence type="ECO:0000256" key="13">
    <source>
        <dbReference type="ARBA" id="ARBA00030750"/>
    </source>
</evidence>
<name>A0A1W2AE57_9BACT</name>
<keyword evidence="7 14" id="KW-0812">Transmembrane</keyword>
<feature type="transmembrane region" description="Helical" evidence="15">
    <location>
        <begin position="229"/>
        <end position="248"/>
    </location>
</feature>
<dbReference type="PANTHER" id="PTHR30012:SF0">
    <property type="entry name" value="TYPE II SECRETION SYSTEM PROTEIN F-RELATED"/>
    <property type="match status" value="1"/>
</dbReference>
<evidence type="ECO:0000256" key="8">
    <source>
        <dbReference type="ARBA" id="ARBA00022723"/>
    </source>
</evidence>
<comment type="similarity">
    <text evidence="3 14">Belongs to the GSP F family.</text>
</comment>
<comment type="subcellular location">
    <subcellularLocation>
        <location evidence="2">Cell inner membrane</location>
        <topology evidence="2">Multi-pass membrane protein</topology>
    </subcellularLocation>
    <subcellularLocation>
        <location evidence="14">Cell membrane</location>
        <topology evidence="14">Multi-pass membrane protein</topology>
    </subcellularLocation>
</comment>
<evidence type="ECO:0000313" key="17">
    <source>
        <dbReference type="EMBL" id="SMC58904.1"/>
    </source>
</evidence>
<dbReference type="OrthoDB" id="9805682at2"/>
<dbReference type="RefSeq" id="WP_084067465.1">
    <property type="nucleotide sequence ID" value="NZ_FWXY01000005.1"/>
</dbReference>
<proteinExistence type="inferred from homology"/>
<gene>
    <name evidence="17" type="ORF">SAMN02746065_1059</name>
</gene>
<reference evidence="17 18" key="1">
    <citation type="submission" date="2017-04" db="EMBL/GenBank/DDBJ databases">
        <authorList>
            <person name="Afonso C.L."/>
            <person name="Miller P.J."/>
            <person name="Scott M.A."/>
            <person name="Spackman E."/>
            <person name="Goraichik I."/>
            <person name="Dimitrov K.M."/>
            <person name="Suarez D.L."/>
            <person name="Swayne D.E."/>
        </authorList>
    </citation>
    <scope>NUCLEOTIDE SEQUENCE [LARGE SCALE GENOMIC DNA]</scope>
    <source>
        <strain evidence="17 18">DSM 3385</strain>
    </source>
</reference>
<keyword evidence="4 14" id="KW-0813">Transport</keyword>
<keyword evidence="6" id="KW-0997">Cell inner membrane</keyword>
<evidence type="ECO:0000259" key="16">
    <source>
        <dbReference type="Pfam" id="PF00482"/>
    </source>
</evidence>
<comment type="function">
    <text evidence="1">Component of the type II secretion system inner membrane complex required for the energy-dependent secretion of extracellular factors such as proteases and toxins from the periplasm.</text>
</comment>
<dbReference type="GO" id="GO:0046872">
    <property type="term" value="F:metal ion binding"/>
    <property type="evidence" value="ECO:0007669"/>
    <property type="project" value="UniProtKB-KW"/>
</dbReference>
<evidence type="ECO:0000313" key="18">
    <source>
        <dbReference type="Proteomes" id="UP000192418"/>
    </source>
</evidence>
<dbReference type="GO" id="GO:0015627">
    <property type="term" value="C:type II protein secretion system complex"/>
    <property type="evidence" value="ECO:0007669"/>
    <property type="project" value="InterPro"/>
</dbReference>
<keyword evidence="11 15" id="KW-1133">Transmembrane helix</keyword>
<dbReference type="STRING" id="1121400.SAMN02746065_1059"/>
<dbReference type="InterPro" id="IPR042094">
    <property type="entry name" value="T2SS_GspF_sf"/>
</dbReference>
<evidence type="ECO:0000256" key="10">
    <source>
        <dbReference type="ARBA" id="ARBA00022927"/>
    </source>
</evidence>
<dbReference type="GO" id="GO:0005886">
    <property type="term" value="C:plasma membrane"/>
    <property type="evidence" value="ECO:0007669"/>
    <property type="project" value="UniProtKB-SubCell"/>
</dbReference>
<dbReference type="Gene3D" id="1.20.81.30">
    <property type="entry name" value="Type II secretion system (T2SS), domain F"/>
    <property type="match status" value="2"/>
</dbReference>
<dbReference type="InterPro" id="IPR011850">
    <property type="entry name" value="T2SS_GspF"/>
</dbReference>
<keyword evidence="18" id="KW-1185">Reference proteome</keyword>
<keyword evidence="8" id="KW-0479">Metal-binding</keyword>
<evidence type="ECO:0000256" key="5">
    <source>
        <dbReference type="ARBA" id="ARBA00022475"/>
    </source>
</evidence>
<evidence type="ECO:0000256" key="15">
    <source>
        <dbReference type="SAM" id="Phobius"/>
    </source>
</evidence>
<keyword evidence="10" id="KW-0653">Protein transport</keyword>
<dbReference type="PRINTS" id="PR00812">
    <property type="entry name" value="BCTERIALGSPF"/>
</dbReference>
<dbReference type="Pfam" id="PF00482">
    <property type="entry name" value="T2SSF"/>
    <property type="match status" value="2"/>
</dbReference>
<evidence type="ECO:0000256" key="3">
    <source>
        <dbReference type="ARBA" id="ARBA00005745"/>
    </source>
</evidence>
<evidence type="ECO:0000256" key="6">
    <source>
        <dbReference type="ARBA" id="ARBA00022519"/>
    </source>
</evidence>
<dbReference type="PANTHER" id="PTHR30012">
    <property type="entry name" value="GENERAL SECRETION PATHWAY PROTEIN"/>
    <property type="match status" value="1"/>
</dbReference>
<evidence type="ECO:0000256" key="9">
    <source>
        <dbReference type="ARBA" id="ARBA00022837"/>
    </source>
</evidence>
<dbReference type="FunFam" id="1.20.81.30:FF:000001">
    <property type="entry name" value="Type II secretion system protein F"/>
    <property type="match status" value="2"/>
</dbReference>
<dbReference type="InterPro" id="IPR001992">
    <property type="entry name" value="T2SS_GspF/T4SS_PilC_CS"/>
</dbReference>
<evidence type="ECO:0000256" key="2">
    <source>
        <dbReference type="ARBA" id="ARBA00004429"/>
    </source>
</evidence>
<sequence length="411" mass="44693">MTTFEYTALNRKGKKEQGLITADSKTAAGSLLKKKAVYLVSINEINAETTHRGADGKLSSTGTMIFSRISKGEISMMTRQLATLVSAGFNLVSALNTLVLQTPSKSLIKVISKMKNAIEEGSSFSQALSLYPSIFTPIYINMVKAGESSGTLDIVLERLADLMENQEETRSKIQASLAYPVLMALVGVLVLLFLLTYIVPGLVGIFSDMNQTLPGPTRFLITVSDFLKSFWWVLVLTVLMMAAGFYLLKRTEKGAFFIDKTIFMLPKIGSLLKKSAAARFSRILGSLLEHGVPVLTALDIAKSIIGNKVLSGIVTQAETEVQQGGELGRALEQHSAFPPLATQMIKVGEKSGTLEKMLERTAAFYEKEVDTSLTAMTAMLEPVIILVMGVVVGFIVLSVCLPIFEMNQLVK</sequence>
<evidence type="ECO:0000256" key="1">
    <source>
        <dbReference type="ARBA" id="ARBA00002684"/>
    </source>
</evidence>
<dbReference type="PROSITE" id="PS00874">
    <property type="entry name" value="T2SP_F"/>
    <property type="match status" value="1"/>
</dbReference>
<dbReference type="InterPro" id="IPR018076">
    <property type="entry name" value="T2SS_GspF_dom"/>
</dbReference>
<dbReference type="Proteomes" id="UP000192418">
    <property type="component" value="Unassembled WGS sequence"/>
</dbReference>
<protein>
    <recommendedName>
        <fullName evidence="13">General secretion pathway protein F</fullName>
    </recommendedName>
</protein>
<keyword evidence="12 15" id="KW-0472">Membrane</keyword>
<feature type="transmembrane region" description="Helical" evidence="15">
    <location>
        <begin position="177"/>
        <end position="199"/>
    </location>
</feature>
<evidence type="ECO:0000256" key="12">
    <source>
        <dbReference type="ARBA" id="ARBA00023136"/>
    </source>
</evidence>
<evidence type="ECO:0000256" key="14">
    <source>
        <dbReference type="RuleBase" id="RU003923"/>
    </source>
</evidence>
<dbReference type="NCBIfam" id="TIGR02120">
    <property type="entry name" value="GspF"/>
    <property type="match status" value="1"/>
</dbReference>
<feature type="domain" description="Type II secretion system protein GspF" evidence="16">
    <location>
        <begin position="280"/>
        <end position="402"/>
    </location>
</feature>
<accession>A0A1W2AE57</accession>